<organism evidence="1 2">
    <name type="scientific">Clostridium cadaveris</name>
    <dbReference type="NCBI Taxonomy" id="1529"/>
    <lineage>
        <taxon>Bacteria</taxon>
        <taxon>Bacillati</taxon>
        <taxon>Bacillota</taxon>
        <taxon>Clostridia</taxon>
        <taxon>Eubacteriales</taxon>
        <taxon>Clostridiaceae</taxon>
        <taxon>Clostridium</taxon>
    </lineage>
</organism>
<dbReference type="AlphaFoldDB" id="A0A316M3H2"/>
<accession>A0A316M3H2</accession>
<protein>
    <submittedName>
        <fullName evidence="1">Uncharacterized protein</fullName>
    </submittedName>
</protein>
<dbReference type="EMBL" id="QAMZ01000053">
    <property type="protein sequence ID" value="PWL51779.1"/>
    <property type="molecule type" value="Genomic_DNA"/>
</dbReference>
<name>A0A316M3H2_9CLOT</name>
<reference evidence="1 2" key="1">
    <citation type="submission" date="2018-03" db="EMBL/GenBank/DDBJ databases">
        <title>The uncultured portion of the human microbiome is neutrally assembled.</title>
        <authorList>
            <person name="Jeraldo P."/>
            <person name="Boardman L."/>
            <person name="White B.A."/>
            <person name="Nelson H."/>
            <person name="Goldenfeld N."/>
            <person name="Chia N."/>
        </authorList>
    </citation>
    <scope>NUCLEOTIDE SEQUENCE [LARGE SCALE GENOMIC DNA]</scope>
    <source>
        <strain evidence="1">CIM:MAG 903</strain>
    </source>
</reference>
<comment type="caution">
    <text evidence="1">The sequence shown here is derived from an EMBL/GenBank/DDBJ whole genome shotgun (WGS) entry which is preliminary data.</text>
</comment>
<sequence>MKKIFERLSGKPKNGDIIECMRPYIAIPQTIIAIIIMIHAIKTVNIVAGLTSLLLTWQVGWGMSIERFIQSEKQEEDNFNENNVEEDEIDPLDVLLPSPVYEETITTTISNDDISKLKPCPKCGGEGELNIGYDTEKVVCKQCGAKTHTFVGDYYDEGFMDGEVATAWWNRGEVIESKNEV</sequence>
<evidence type="ECO:0000313" key="2">
    <source>
        <dbReference type="Proteomes" id="UP000246114"/>
    </source>
</evidence>
<dbReference type="Proteomes" id="UP000246114">
    <property type="component" value="Unassembled WGS sequence"/>
</dbReference>
<dbReference type="Pfam" id="PF14354">
    <property type="entry name" value="Lar_restr_allev"/>
    <property type="match status" value="1"/>
</dbReference>
<dbReference type="RefSeq" id="WP_168972091.1">
    <property type="nucleotide sequence ID" value="NZ_JABAGG010000006.1"/>
</dbReference>
<proteinExistence type="predicted"/>
<evidence type="ECO:0000313" key="1">
    <source>
        <dbReference type="EMBL" id="PWL51779.1"/>
    </source>
</evidence>
<gene>
    <name evidence="1" type="ORF">DBY38_12600</name>
</gene>